<keyword evidence="6" id="KW-1185">Reference proteome</keyword>
<dbReference type="PROSITE" id="PS50026">
    <property type="entry name" value="EGF_3"/>
    <property type="match status" value="1"/>
</dbReference>
<reference evidence="5 6" key="1">
    <citation type="submission" date="2016-07" db="EMBL/GenBank/DDBJ databases">
        <title>Disparate Historic Effective Population Sizes Predicted by Modern Levels of Genome Diversity for the Scaled Quail (Callipepla squamata) and the Northern Bobwhite (Colinus virginianus): Inferences from First and Second Generation Draft Genome Assemblies for Sympatric New World Quail.</title>
        <authorList>
            <person name="Oldeschulte D.L."/>
            <person name="Halley Y.A."/>
            <person name="Bhattarai E.K."/>
            <person name="Brashear W.A."/>
            <person name="Hill J."/>
            <person name="Metz R.P."/>
            <person name="Johnson C.D."/>
            <person name="Rollins D."/>
            <person name="Peterson M.J."/>
            <person name="Bickhart D.M."/>
            <person name="Decker J.E."/>
            <person name="Seabury C.M."/>
        </authorList>
    </citation>
    <scope>NUCLEOTIDE SEQUENCE [LARGE SCALE GENOMIC DNA]</scope>
    <source>
        <strain evidence="5 6">Texas</strain>
        <tissue evidence="5">Leg muscle</tissue>
    </source>
</reference>
<dbReference type="PROSITE" id="PS00022">
    <property type="entry name" value="EGF_1"/>
    <property type="match status" value="1"/>
</dbReference>
<dbReference type="InterPro" id="IPR000742">
    <property type="entry name" value="EGF"/>
</dbReference>
<dbReference type="EMBL" id="MCFN01000032">
    <property type="protein sequence ID" value="OXB67698.1"/>
    <property type="molecule type" value="Genomic_DNA"/>
</dbReference>
<keyword evidence="1 3" id="KW-0245">EGF-like domain</keyword>
<evidence type="ECO:0000313" key="6">
    <source>
        <dbReference type="Proteomes" id="UP000198323"/>
    </source>
</evidence>
<dbReference type="SUPFAM" id="SSF57196">
    <property type="entry name" value="EGF/Laminin"/>
    <property type="match status" value="1"/>
</dbReference>
<evidence type="ECO:0000259" key="4">
    <source>
        <dbReference type="PROSITE" id="PS50026"/>
    </source>
</evidence>
<dbReference type="InterPro" id="IPR013111">
    <property type="entry name" value="EGF_extracell"/>
</dbReference>
<dbReference type="Gene3D" id="2.10.25.10">
    <property type="entry name" value="Laminin"/>
    <property type="match status" value="1"/>
</dbReference>
<evidence type="ECO:0000256" key="3">
    <source>
        <dbReference type="PROSITE-ProRule" id="PRU00076"/>
    </source>
</evidence>
<evidence type="ECO:0000256" key="2">
    <source>
        <dbReference type="ARBA" id="ARBA00023157"/>
    </source>
</evidence>
<keyword evidence="2 3" id="KW-1015">Disulfide bond</keyword>
<comment type="caution">
    <text evidence="5">The sequence shown here is derived from an EMBL/GenBank/DDBJ whole genome shotgun (WGS) entry which is preliminary data.</text>
</comment>
<protein>
    <recommendedName>
        <fullName evidence="4">EGF-like domain-containing protein</fullName>
    </recommendedName>
</protein>
<sequence length="34" mass="3629">VCLQKCLNGGECIGPNICECPEGWVGMLCQTLCN</sequence>
<comment type="caution">
    <text evidence="3">Lacks conserved residue(s) required for the propagation of feature annotation.</text>
</comment>
<evidence type="ECO:0000313" key="5">
    <source>
        <dbReference type="EMBL" id="OXB67698.1"/>
    </source>
</evidence>
<feature type="disulfide bond" evidence="3">
    <location>
        <begin position="2"/>
        <end position="12"/>
    </location>
</feature>
<accession>A0A226NK31</accession>
<dbReference type="AlphaFoldDB" id="A0A226NK31"/>
<feature type="domain" description="EGF-like" evidence="4">
    <location>
        <begin position="1"/>
        <end position="30"/>
    </location>
</feature>
<dbReference type="Proteomes" id="UP000198323">
    <property type="component" value="Unassembled WGS sequence"/>
</dbReference>
<proteinExistence type="predicted"/>
<feature type="non-terminal residue" evidence="5">
    <location>
        <position position="1"/>
    </location>
</feature>
<evidence type="ECO:0000256" key="1">
    <source>
        <dbReference type="ARBA" id="ARBA00022536"/>
    </source>
</evidence>
<name>A0A226NK31_CALSU</name>
<gene>
    <name evidence="5" type="ORF">ASZ78_002780</name>
</gene>
<dbReference type="Pfam" id="PF07974">
    <property type="entry name" value="EGF_2"/>
    <property type="match status" value="1"/>
</dbReference>
<organism evidence="5 6">
    <name type="scientific">Callipepla squamata</name>
    <name type="common">Scaled quail</name>
    <dbReference type="NCBI Taxonomy" id="9009"/>
    <lineage>
        <taxon>Eukaryota</taxon>
        <taxon>Metazoa</taxon>
        <taxon>Chordata</taxon>
        <taxon>Craniata</taxon>
        <taxon>Vertebrata</taxon>
        <taxon>Euteleostomi</taxon>
        <taxon>Archelosauria</taxon>
        <taxon>Archosauria</taxon>
        <taxon>Dinosauria</taxon>
        <taxon>Saurischia</taxon>
        <taxon>Theropoda</taxon>
        <taxon>Coelurosauria</taxon>
        <taxon>Aves</taxon>
        <taxon>Neognathae</taxon>
        <taxon>Galloanserae</taxon>
        <taxon>Galliformes</taxon>
        <taxon>Odontophoridae</taxon>
        <taxon>Callipepla</taxon>
    </lineage>
</organism>
<feature type="disulfide bond" evidence="3">
    <location>
        <begin position="20"/>
        <end position="29"/>
    </location>
</feature>
<dbReference type="SMART" id="SM00181">
    <property type="entry name" value="EGF"/>
    <property type="match status" value="1"/>
</dbReference>
<dbReference type="OrthoDB" id="10045365at2759"/>